<dbReference type="PROSITE" id="PS50162">
    <property type="entry name" value="RECA_2"/>
    <property type="match status" value="1"/>
</dbReference>
<dbReference type="GO" id="GO:0071140">
    <property type="term" value="P:resolution of mitotic recombination intermediates"/>
    <property type="evidence" value="ECO:0007669"/>
    <property type="project" value="TreeGrafter"/>
</dbReference>
<dbReference type="PANTHER" id="PTHR46487">
    <property type="entry name" value="DNA REPAIR PROTEIN XRCC3"/>
    <property type="match status" value="1"/>
</dbReference>
<dbReference type="InterPro" id="IPR013632">
    <property type="entry name" value="Rad51_C"/>
</dbReference>
<accession>B2DFU0</accession>
<evidence type="ECO:0000256" key="4">
    <source>
        <dbReference type="ARBA" id="ARBA00022840"/>
    </source>
</evidence>
<dbReference type="Pfam" id="PF08423">
    <property type="entry name" value="Rad51"/>
    <property type="match status" value="1"/>
</dbReference>
<feature type="region of interest" description="Disordered" evidence="7">
    <location>
        <begin position="328"/>
        <end position="356"/>
    </location>
</feature>
<dbReference type="GO" id="GO:0033065">
    <property type="term" value="C:Rad51C-XRCC3 complex"/>
    <property type="evidence" value="ECO:0007669"/>
    <property type="project" value="TreeGrafter"/>
</dbReference>
<gene>
    <name evidence="9" type="primary">rad57</name>
</gene>
<evidence type="ECO:0000259" key="8">
    <source>
        <dbReference type="PROSITE" id="PS50162"/>
    </source>
</evidence>
<dbReference type="Gene3D" id="3.40.50.300">
    <property type="entry name" value="P-loop containing nucleotide triphosphate hydrolases"/>
    <property type="match status" value="1"/>
</dbReference>
<feature type="compositionally biased region" description="Low complexity" evidence="7">
    <location>
        <begin position="340"/>
        <end position="350"/>
    </location>
</feature>
<feature type="domain" description="RecA family profile 1" evidence="8">
    <location>
        <begin position="76"/>
        <end position="256"/>
    </location>
</feature>
<dbReference type="GO" id="GO:0000400">
    <property type="term" value="F:four-way junction DNA binding"/>
    <property type="evidence" value="ECO:0007669"/>
    <property type="project" value="TreeGrafter"/>
</dbReference>
<dbReference type="GO" id="GO:0140664">
    <property type="term" value="F:ATP-dependent DNA damage sensor activity"/>
    <property type="evidence" value="ECO:0007669"/>
    <property type="project" value="InterPro"/>
</dbReference>
<keyword evidence="4" id="KW-0067">ATP-binding</keyword>
<evidence type="ECO:0000256" key="3">
    <source>
        <dbReference type="ARBA" id="ARBA00022763"/>
    </source>
</evidence>
<comment type="subcellular location">
    <subcellularLocation>
        <location evidence="1">Nucleus</location>
    </subcellularLocation>
</comment>
<dbReference type="GO" id="GO:0005524">
    <property type="term" value="F:ATP binding"/>
    <property type="evidence" value="ECO:0007669"/>
    <property type="project" value="UniProtKB-KW"/>
</dbReference>
<evidence type="ECO:0000256" key="6">
    <source>
        <dbReference type="ARBA" id="ARBA00023242"/>
    </source>
</evidence>
<protein>
    <submittedName>
        <fullName evidence="9">Rad57 protein</fullName>
    </submittedName>
</protein>
<keyword evidence="6" id="KW-0539">Nucleus</keyword>
<dbReference type="SUPFAM" id="SSF52540">
    <property type="entry name" value="P-loop containing nucleoside triphosphate hydrolases"/>
    <property type="match status" value="1"/>
</dbReference>
<dbReference type="InterPro" id="IPR020588">
    <property type="entry name" value="RecA_ATP-bd"/>
</dbReference>
<dbReference type="CDD" id="cd19491">
    <property type="entry name" value="XRCC3"/>
    <property type="match status" value="1"/>
</dbReference>
<organism evidence="9">
    <name type="scientific">Coprinopsis cinerea</name>
    <name type="common">Inky cap fungus</name>
    <name type="synonym">Hormographiella aspergillata</name>
    <dbReference type="NCBI Taxonomy" id="5346"/>
    <lineage>
        <taxon>Eukaryota</taxon>
        <taxon>Fungi</taxon>
        <taxon>Dikarya</taxon>
        <taxon>Basidiomycota</taxon>
        <taxon>Agaricomycotina</taxon>
        <taxon>Agaricomycetes</taxon>
        <taxon>Agaricomycetidae</taxon>
        <taxon>Agaricales</taxon>
        <taxon>Agaricineae</taxon>
        <taxon>Psathyrellaceae</taxon>
        <taxon>Coprinopsis</taxon>
    </lineage>
</organism>
<keyword evidence="3" id="KW-0227">DNA damage</keyword>
<dbReference type="GO" id="GO:0000722">
    <property type="term" value="P:telomere maintenance via recombination"/>
    <property type="evidence" value="ECO:0007669"/>
    <property type="project" value="TreeGrafter"/>
</dbReference>
<dbReference type="EMBL" id="AB434283">
    <property type="protein sequence ID" value="BAG24499.1"/>
    <property type="molecule type" value="mRNA"/>
</dbReference>
<evidence type="ECO:0000256" key="5">
    <source>
        <dbReference type="ARBA" id="ARBA00023204"/>
    </source>
</evidence>
<evidence type="ECO:0000256" key="2">
    <source>
        <dbReference type="ARBA" id="ARBA00022741"/>
    </source>
</evidence>
<sequence length="470" mass="51460">MDIHDPITSSKLSYVSKNALKTGNFITIADLLVTPINEVAKRCKISAQDAKAIYDVLLKECKPPALPTLITLNLPLDEVLSTGDAYLDHALGGGIRTGMVWEIVGESAAGKSQLALQLSLFVQNPPELGGIHGAACYLTTSSKLPTSRLSQMLQSNENLSKDSCDLAHVHTIRVNTTPMLTNVLMNLLPNFIQQQQTTSHPVKLLVIDALAELFRSTEKMSKTTLFDRSKELNQLALDLHALATRHNIAVVVLNEVIDRFERGRLSSKAGELVYSDQSRFFGTSSSVPGENTKEASLGLVWANAVNARIMMSRTGRRRYLDENEIHQKRTRMQSSDGALASSSAPSTSSTGQSDEQSTLIRRLSIVFSSVSPPSSMDYIVTHKGVVVLPDDPSQDCTAILECRFANDVDGSETQIKNAVAPAEVPHTLTTQSQPLENPEEDEYDRLLEASEDDILYDAYDAFEQQLTQAT</sequence>
<dbReference type="VEuPathDB" id="FungiDB:CC1G_03822"/>
<evidence type="ECO:0000313" key="9">
    <source>
        <dbReference type="EMBL" id="BAG24499.1"/>
    </source>
</evidence>
<dbReference type="GO" id="GO:0005657">
    <property type="term" value="C:replication fork"/>
    <property type="evidence" value="ECO:0007669"/>
    <property type="project" value="TreeGrafter"/>
</dbReference>
<dbReference type="InterPro" id="IPR027417">
    <property type="entry name" value="P-loop_NTPase"/>
</dbReference>
<dbReference type="GO" id="GO:0090656">
    <property type="term" value="P:t-circle formation"/>
    <property type="evidence" value="ECO:0007669"/>
    <property type="project" value="TreeGrafter"/>
</dbReference>
<reference evidence="9" key="1">
    <citation type="submission" date="2008-04" db="EMBL/GenBank/DDBJ databases">
        <title>Characterization of Rad57 in Coprinus cinereus.</title>
        <authorList>
            <person name="Sugai U."/>
            <person name="Kakinuma D."/>
            <person name="Sawada N."/>
            <person name="Iwabata K."/>
            <person name="Sugawara H."/>
            <person name="Yanai T."/>
            <person name="Yoshino Y."/>
            <person name="Sakaguchi K."/>
        </authorList>
    </citation>
    <scope>NUCLEOTIDE SEQUENCE</scope>
</reference>
<keyword evidence="2" id="KW-0547">Nucleotide-binding</keyword>
<evidence type="ECO:0000256" key="7">
    <source>
        <dbReference type="SAM" id="MobiDB-lite"/>
    </source>
</evidence>
<evidence type="ECO:0000256" key="1">
    <source>
        <dbReference type="ARBA" id="ARBA00004123"/>
    </source>
</evidence>
<dbReference type="AlphaFoldDB" id="B2DFU0"/>
<dbReference type="GO" id="GO:0045003">
    <property type="term" value="P:double-strand break repair via synthesis-dependent strand annealing"/>
    <property type="evidence" value="ECO:0007669"/>
    <property type="project" value="TreeGrafter"/>
</dbReference>
<dbReference type="GO" id="GO:0061982">
    <property type="term" value="P:meiosis I cell cycle process"/>
    <property type="evidence" value="ECO:0007669"/>
    <property type="project" value="UniProtKB-ARBA"/>
</dbReference>
<dbReference type="VEuPathDB" id="FungiDB:CC2G_005985"/>
<name>B2DFU0_COPCI</name>
<dbReference type="PANTHER" id="PTHR46487:SF1">
    <property type="entry name" value="DNA REPAIR PROTEIN XRCC3"/>
    <property type="match status" value="1"/>
</dbReference>
<proteinExistence type="evidence at transcript level"/>
<keyword evidence="5" id="KW-0234">DNA repair</keyword>
<dbReference type="InterPro" id="IPR047348">
    <property type="entry name" value="XRCC3-like_C"/>
</dbReference>